<protein>
    <submittedName>
        <fullName evidence="4">CbiX/SirB N-terminal domain-containing protein</fullName>
    </submittedName>
</protein>
<dbReference type="SUPFAM" id="SSF53800">
    <property type="entry name" value="Chelatase"/>
    <property type="match status" value="1"/>
</dbReference>
<dbReference type="Pfam" id="PF01903">
    <property type="entry name" value="CbiX"/>
    <property type="match status" value="1"/>
</dbReference>
<proteinExistence type="predicted"/>
<keyword evidence="2" id="KW-0456">Lyase</keyword>
<dbReference type="InterPro" id="IPR050963">
    <property type="entry name" value="Sirohydro_Cobaltochel/CbiX"/>
</dbReference>
<gene>
    <name evidence="4" type="ORF">V5E97_28965</name>
</gene>
<dbReference type="PANTHER" id="PTHR33542">
    <property type="entry name" value="SIROHYDROCHLORIN FERROCHELATASE, CHLOROPLASTIC"/>
    <property type="match status" value="1"/>
</dbReference>
<evidence type="ECO:0000256" key="1">
    <source>
        <dbReference type="ARBA" id="ARBA00022723"/>
    </source>
</evidence>
<dbReference type="EMBL" id="CP155447">
    <property type="protein sequence ID" value="XBH02333.1"/>
    <property type="molecule type" value="Genomic_DNA"/>
</dbReference>
<feature type="region of interest" description="Disordered" evidence="3">
    <location>
        <begin position="150"/>
        <end position="169"/>
    </location>
</feature>
<organism evidence="4">
    <name type="scientific">Singulisphaera sp. Ch08</name>
    <dbReference type="NCBI Taxonomy" id="3120278"/>
    <lineage>
        <taxon>Bacteria</taxon>
        <taxon>Pseudomonadati</taxon>
        <taxon>Planctomycetota</taxon>
        <taxon>Planctomycetia</taxon>
        <taxon>Isosphaerales</taxon>
        <taxon>Isosphaeraceae</taxon>
        <taxon>Singulisphaera</taxon>
    </lineage>
</organism>
<dbReference type="PANTHER" id="PTHR33542:SF3">
    <property type="entry name" value="SIROHYDROCHLORIN FERROCHELATASE, CHLOROPLASTIC"/>
    <property type="match status" value="1"/>
</dbReference>
<dbReference type="InterPro" id="IPR002762">
    <property type="entry name" value="CbiX-like"/>
</dbReference>
<name>A0AAU7CA89_9BACT</name>
<sequence>MAPTADLTAVLLIAHGSRHAPANDDLHQLAARVMEGGEHSIVEPCFLELAEPDILDGGGRCVAQGATRVLMIPYFLSAGVHLLRDLTAARDALRQAHPGVEFRLGPALGPDPLLEQLVAKRIARLDSDDEAPAFASSDDLAKLYEPMGHHGVPEAPAIMASLDTNRPKD</sequence>
<keyword evidence="1" id="KW-0479">Metal-binding</keyword>
<evidence type="ECO:0000256" key="2">
    <source>
        <dbReference type="ARBA" id="ARBA00023239"/>
    </source>
</evidence>
<evidence type="ECO:0000256" key="3">
    <source>
        <dbReference type="SAM" id="MobiDB-lite"/>
    </source>
</evidence>
<dbReference type="GO" id="GO:0016829">
    <property type="term" value="F:lyase activity"/>
    <property type="evidence" value="ECO:0007669"/>
    <property type="project" value="UniProtKB-KW"/>
</dbReference>
<dbReference type="GO" id="GO:0046872">
    <property type="term" value="F:metal ion binding"/>
    <property type="evidence" value="ECO:0007669"/>
    <property type="project" value="UniProtKB-KW"/>
</dbReference>
<evidence type="ECO:0000313" key="4">
    <source>
        <dbReference type="EMBL" id="XBH02333.1"/>
    </source>
</evidence>
<dbReference type="CDD" id="cd03416">
    <property type="entry name" value="CbiX_SirB_N"/>
    <property type="match status" value="1"/>
</dbReference>
<accession>A0AAU7CA89</accession>
<dbReference type="RefSeq" id="WP_406695075.1">
    <property type="nucleotide sequence ID" value="NZ_CP155447.1"/>
</dbReference>
<reference evidence="4" key="1">
    <citation type="submission" date="2024-05" db="EMBL/GenBank/DDBJ databases">
        <title>Planctomycetes of the genus Singulisphaera possess chitinolytic capabilities.</title>
        <authorList>
            <person name="Ivanova A."/>
        </authorList>
    </citation>
    <scope>NUCLEOTIDE SEQUENCE</scope>
    <source>
        <strain evidence="4">Ch08T</strain>
    </source>
</reference>
<dbReference type="AlphaFoldDB" id="A0AAU7CA89"/>
<dbReference type="Gene3D" id="3.40.50.1400">
    <property type="match status" value="1"/>
</dbReference>